<dbReference type="Pfam" id="PF04712">
    <property type="entry name" value="Radial_spoke"/>
    <property type="match status" value="1"/>
</dbReference>
<dbReference type="EMBL" id="JARGDH010000003">
    <property type="protein sequence ID" value="KAL0272708.1"/>
    <property type="molecule type" value="Genomic_DNA"/>
</dbReference>
<evidence type="ECO:0000256" key="1">
    <source>
        <dbReference type="ARBA" id="ARBA00004430"/>
    </source>
</evidence>
<feature type="compositionally biased region" description="Acidic residues" evidence="6">
    <location>
        <begin position="470"/>
        <end position="489"/>
    </location>
</feature>
<feature type="compositionally biased region" description="Basic and acidic residues" evidence="6">
    <location>
        <begin position="222"/>
        <end position="269"/>
    </location>
</feature>
<proteinExistence type="predicted"/>
<evidence type="ECO:0000256" key="5">
    <source>
        <dbReference type="ARBA" id="ARBA00023273"/>
    </source>
</evidence>
<evidence type="ECO:0000256" key="2">
    <source>
        <dbReference type="ARBA" id="ARBA00022490"/>
    </source>
</evidence>
<dbReference type="AlphaFoldDB" id="A0AAW2HS24"/>
<feature type="compositionally biased region" description="Basic and acidic residues" evidence="6">
    <location>
        <begin position="594"/>
        <end position="604"/>
    </location>
</feature>
<protein>
    <submittedName>
        <fullName evidence="7">Uncharacterized protein</fullName>
    </submittedName>
</protein>
<feature type="region of interest" description="Disordered" evidence="6">
    <location>
        <begin position="589"/>
        <end position="622"/>
    </location>
</feature>
<keyword evidence="4" id="KW-0206">Cytoskeleton</keyword>
<feature type="compositionally biased region" description="Basic and acidic residues" evidence="6">
    <location>
        <begin position="1"/>
        <end position="13"/>
    </location>
</feature>
<feature type="region of interest" description="Disordered" evidence="6">
    <location>
        <begin position="469"/>
        <end position="494"/>
    </location>
</feature>
<reference evidence="7" key="1">
    <citation type="journal article" date="2024" name="Gigascience">
        <title>Chromosome-level genome of the poultry shaft louse Menopon gallinae provides insight into the host-switching and adaptive evolution of parasitic lice.</title>
        <authorList>
            <person name="Xu Y."/>
            <person name="Ma L."/>
            <person name="Liu S."/>
            <person name="Liang Y."/>
            <person name="Liu Q."/>
            <person name="He Z."/>
            <person name="Tian L."/>
            <person name="Duan Y."/>
            <person name="Cai W."/>
            <person name="Li H."/>
            <person name="Song F."/>
        </authorList>
    </citation>
    <scope>NUCLEOTIDE SEQUENCE</scope>
    <source>
        <strain evidence="7">Cailab_2023a</strain>
    </source>
</reference>
<dbReference type="GO" id="GO:0035082">
    <property type="term" value="P:axoneme assembly"/>
    <property type="evidence" value="ECO:0007669"/>
    <property type="project" value="TreeGrafter"/>
</dbReference>
<evidence type="ECO:0000313" key="7">
    <source>
        <dbReference type="EMBL" id="KAL0272708.1"/>
    </source>
</evidence>
<feature type="region of interest" description="Disordered" evidence="6">
    <location>
        <begin position="1"/>
        <end position="21"/>
    </location>
</feature>
<comment type="subcellular location">
    <subcellularLocation>
        <location evidence="1">Cytoplasm</location>
        <location evidence="1">Cytoskeleton</location>
        <location evidence="1">Cilium axoneme</location>
    </subcellularLocation>
</comment>
<evidence type="ECO:0000256" key="6">
    <source>
        <dbReference type="SAM" id="MobiDB-lite"/>
    </source>
</evidence>
<comment type="caution">
    <text evidence="7">The sequence shown here is derived from an EMBL/GenBank/DDBJ whole genome shotgun (WGS) entry which is preliminary data.</text>
</comment>
<dbReference type="PANTHER" id="PTHR13159">
    <property type="entry name" value="RADIAL SPOKEHEAD-RELATED"/>
    <property type="match status" value="1"/>
</dbReference>
<evidence type="ECO:0000256" key="4">
    <source>
        <dbReference type="ARBA" id="ARBA00023212"/>
    </source>
</evidence>
<keyword evidence="5" id="KW-0966">Cell projection</keyword>
<evidence type="ECO:0000256" key="3">
    <source>
        <dbReference type="ARBA" id="ARBA00023069"/>
    </source>
</evidence>
<accession>A0AAW2HS24</accession>
<dbReference type="PANTHER" id="PTHR13159:SF0">
    <property type="entry name" value="RADIAL SPOKE HEAD 6 HOMOLOG A"/>
    <property type="match status" value="1"/>
</dbReference>
<dbReference type="CDD" id="cd22963">
    <property type="entry name" value="DD_CrRSP4-like"/>
    <property type="match status" value="1"/>
</dbReference>
<keyword evidence="3" id="KW-0969">Cilium</keyword>
<organism evidence="7">
    <name type="scientific">Menopon gallinae</name>
    <name type="common">poultry shaft louse</name>
    <dbReference type="NCBI Taxonomy" id="328185"/>
    <lineage>
        <taxon>Eukaryota</taxon>
        <taxon>Metazoa</taxon>
        <taxon>Ecdysozoa</taxon>
        <taxon>Arthropoda</taxon>
        <taxon>Hexapoda</taxon>
        <taxon>Insecta</taxon>
        <taxon>Pterygota</taxon>
        <taxon>Neoptera</taxon>
        <taxon>Paraneoptera</taxon>
        <taxon>Psocodea</taxon>
        <taxon>Troctomorpha</taxon>
        <taxon>Phthiraptera</taxon>
        <taxon>Amblycera</taxon>
        <taxon>Menoponidae</taxon>
        <taxon>Menopon</taxon>
    </lineage>
</organism>
<sequence>MDNQENKSKRASVDGKASTAYETVSSTALEEPFVQRFPSIPGEGTALPNDENDYCRAKAYLMKQCMETGDSLWDHLNEVLKKILIEQPVNIGDTFEEFSYRVRQNRFKDKADHLRDIYVPPEHHALSLKLMGLLRPSDDTSDAQDKPHDDEEEPRARPDLMELLYFFEQTGVGLPRQEMFCIALHLKKLAASQPIEKYRFWGKVLGLEKNYYIVETELNEDETARRNAEREEAEELAKTEDSGAETRTRDELKEQRERELEEAKQREIDFAAERSQAKYQELVRQAQEAGQSQMPEPVELAPWPPIPPLPLPPIPAPIRKIPSEPSGIGVNKKTYFVCTEPGDQWVELPDVTPEQIQVSRKIRRAFTGNLDSPMNTYPAFPGTEKNYLRAQIARISSGTQISPLGFYTFNEEEEAEPEEEGALKTNYTENPDYEPVSIKDLTDPSMSFWVHHTPYILKQGRTTWWNPTENEAEGEEEEEGEGAPEEEEQKEIGPELLTPLSEDAALDSITPWSTRSTSVLFPEFAIATVRSNLWPGAYAFAAAKKFENVYIGNGHKFSATNHSPEPFGEIQDEYPTGPEIMEILDPTPAEEEEWRLAHEVRAPEEELPEEEELDDEELDDQD</sequence>
<feature type="region of interest" description="Disordered" evidence="6">
    <location>
        <begin position="220"/>
        <end position="269"/>
    </location>
</feature>
<keyword evidence="2" id="KW-0963">Cytoplasm</keyword>
<dbReference type="GO" id="GO:0060294">
    <property type="term" value="P:cilium movement involved in cell motility"/>
    <property type="evidence" value="ECO:0007669"/>
    <property type="project" value="InterPro"/>
</dbReference>
<gene>
    <name evidence="7" type="ORF">PYX00_005574</name>
</gene>
<dbReference type="GO" id="GO:0001534">
    <property type="term" value="C:radial spoke"/>
    <property type="evidence" value="ECO:0007669"/>
    <property type="project" value="InterPro"/>
</dbReference>
<dbReference type="InterPro" id="IPR006802">
    <property type="entry name" value="Radial_spoke"/>
</dbReference>
<feature type="compositionally biased region" description="Acidic residues" evidence="6">
    <location>
        <begin position="605"/>
        <end position="622"/>
    </location>
</feature>
<name>A0AAW2HS24_9NEOP</name>